<dbReference type="PRINTS" id="PR00081">
    <property type="entry name" value="GDHRDH"/>
</dbReference>
<feature type="domain" description="Ketoreductase" evidence="3">
    <location>
        <begin position="7"/>
        <end position="194"/>
    </location>
</feature>
<dbReference type="InterPro" id="IPR036291">
    <property type="entry name" value="NAD(P)-bd_dom_sf"/>
</dbReference>
<keyword evidence="2" id="KW-0560">Oxidoreductase</keyword>
<dbReference type="FunFam" id="3.40.50.720:FF:000084">
    <property type="entry name" value="Short-chain dehydrogenase reductase"/>
    <property type="match status" value="1"/>
</dbReference>
<proteinExistence type="inferred from homology"/>
<sequence>MHSLTGKTIIITGASSGIGAAAAKRFARAGAQLVLSSRREEPLAELSRAIEAGGGTARYLPGDVSDETCAAELVAFACLEFGGLDGAFNNAGTLGTLGPVTDLALTDWNEALGVNLTGAFLAAKHQIPALLESAKDGGNTGGSLLFTSSFVGNTAGMPGTAAYAAAKAGIAGLTRSLAAEYGPQGLRVNALLPGGTDTPMAHAMNDTEEAMNFVRGLHGLKRIARPEEIAEAALFLLSPASSFVTGTAMLADGGVSIQRT</sequence>
<dbReference type="Pfam" id="PF13561">
    <property type="entry name" value="adh_short_C2"/>
    <property type="match status" value="1"/>
</dbReference>
<dbReference type="PRINTS" id="PR00080">
    <property type="entry name" value="SDRFAMILY"/>
</dbReference>
<reference evidence="4 5" key="1">
    <citation type="submission" date="2014-07" db="EMBL/GenBank/DDBJ databases">
        <title>Tepidicaulis marinum gen. nov., sp. nov., a novel marine bacterium denitrifying nitrate to nitrous oxide strictly under microaerobic conditions.</title>
        <authorList>
            <person name="Takeuchi M."/>
            <person name="Yamagishi T."/>
            <person name="Kamagata Y."/>
            <person name="Oshima K."/>
            <person name="Hattori M."/>
            <person name="Katayama T."/>
            <person name="Hanada S."/>
            <person name="Tamaki H."/>
            <person name="Marumo K."/>
            <person name="Maeda H."/>
            <person name="Nedachi M."/>
            <person name="Iwasaki W."/>
            <person name="Suwa Y."/>
            <person name="Sakata S."/>
        </authorList>
    </citation>
    <scope>NUCLEOTIDE SEQUENCE [LARGE SCALE GENOMIC DNA]</scope>
    <source>
        <strain evidence="4 5">MA2</strain>
    </source>
</reference>
<organism evidence="4 5">
    <name type="scientific">Tepidicaulis marinus</name>
    <dbReference type="NCBI Taxonomy" id="1333998"/>
    <lineage>
        <taxon>Bacteria</taxon>
        <taxon>Pseudomonadati</taxon>
        <taxon>Pseudomonadota</taxon>
        <taxon>Alphaproteobacteria</taxon>
        <taxon>Hyphomicrobiales</taxon>
        <taxon>Parvibaculaceae</taxon>
        <taxon>Tepidicaulis</taxon>
    </lineage>
</organism>
<dbReference type="STRING" id="1333998.M2A_2190"/>
<dbReference type="InterPro" id="IPR057326">
    <property type="entry name" value="KR_dom"/>
</dbReference>
<evidence type="ECO:0000313" key="4">
    <source>
        <dbReference type="EMBL" id="GAK45691.1"/>
    </source>
</evidence>
<dbReference type="SMART" id="SM00822">
    <property type="entry name" value="PKS_KR"/>
    <property type="match status" value="1"/>
</dbReference>
<dbReference type="InterPro" id="IPR002347">
    <property type="entry name" value="SDR_fam"/>
</dbReference>
<comment type="caution">
    <text evidence="4">The sequence shown here is derived from an EMBL/GenBank/DDBJ whole genome shotgun (WGS) entry which is preliminary data.</text>
</comment>
<dbReference type="AlphaFoldDB" id="A0A081BCC3"/>
<keyword evidence="5" id="KW-1185">Reference proteome</keyword>
<dbReference type="Gene3D" id="3.40.50.720">
    <property type="entry name" value="NAD(P)-binding Rossmann-like Domain"/>
    <property type="match status" value="1"/>
</dbReference>
<dbReference type="PANTHER" id="PTHR42760">
    <property type="entry name" value="SHORT-CHAIN DEHYDROGENASES/REDUCTASES FAMILY MEMBER"/>
    <property type="match status" value="1"/>
</dbReference>
<dbReference type="EMBL" id="BBIO01000011">
    <property type="protein sequence ID" value="GAK45691.1"/>
    <property type="molecule type" value="Genomic_DNA"/>
</dbReference>
<comment type="similarity">
    <text evidence="1">Belongs to the short-chain dehydrogenases/reductases (SDR) family.</text>
</comment>
<dbReference type="RefSeq" id="WP_045447166.1">
    <property type="nucleotide sequence ID" value="NZ_BBIO01000011.1"/>
</dbReference>
<dbReference type="SUPFAM" id="SSF51735">
    <property type="entry name" value="NAD(P)-binding Rossmann-fold domains"/>
    <property type="match status" value="1"/>
</dbReference>
<gene>
    <name evidence="4" type="ORF">M2A_2190</name>
</gene>
<protein>
    <submittedName>
        <fullName evidence="4">Short chain dehydrogenase</fullName>
    </submittedName>
</protein>
<evidence type="ECO:0000256" key="2">
    <source>
        <dbReference type="ARBA" id="ARBA00023002"/>
    </source>
</evidence>
<evidence type="ECO:0000256" key="1">
    <source>
        <dbReference type="ARBA" id="ARBA00006484"/>
    </source>
</evidence>
<dbReference type="eggNOG" id="COG1028">
    <property type="taxonomic scope" value="Bacteria"/>
</dbReference>
<dbReference type="PANTHER" id="PTHR42760:SF133">
    <property type="entry name" value="3-OXOACYL-[ACYL-CARRIER-PROTEIN] REDUCTASE"/>
    <property type="match status" value="1"/>
</dbReference>
<dbReference type="CDD" id="cd05233">
    <property type="entry name" value="SDR_c"/>
    <property type="match status" value="1"/>
</dbReference>
<dbReference type="GO" id="GO:0016616">
    <property type="term" value="F:oxidoreductase activity, acting on the CH-OH group of donors, NAD or NADP as acceptor"/>
    <property type="evidence" value="ECO:0007669"/>
    <property type="project" value="TreeGrafter"/>
</dbReference>
<dbReference type="Proteomes" id="UP000028702">
    <property type="component" value="Unassembled WGS sequence"/>
</dbReference>
<name>A0A081BCC3_9HYPH</name>
<evidence type="ECO:0000313" key="5">
    <source>
        <dbReference type="Proteomes" id="UP000028702"/>
    </source>
</evidence>
<dbReference type="NCBIfam" id="NF005681">
    <property type="entry name" value="PRK07478.1"/>
    <property type="match status" value="1"/>
</dbReference>
<evidence type="ECO:0000259" key="3">
    <source>
        <dbReference type="SMART" id="SM00822"/>
    </source>
</evidence>
<accession>A0A081BCC3</accession>